<gene>
    <name evidence="1" type="ORF">ATY89_01200</name>
    <name evidence="2" type="ORF">ATZ20_04235</name>
</gene>
<dbReference type="OMA" id="WIPKSIC"/>
<evidence type="ECO:0000313" key="2">
    <source>
        <dbReference type="EMBL" id="ALU31425.1"/>
    </source>
</evidence>
<dbReference type="OrthoDB" id="37209at2157"/>
<dbReference type="GeneID" id="14551562"/>
<dbReference type="AlphaFoldDB" id="A0A0U2Y792"/>
<dbReference type="EMBL" id="CP013694">
    <property type="protein sequence ID" value="ALU28707.1"/>
    <property type="molecule type" value="Genomic_DNA"/>
</dbReference>
<dbReference type="Proteomes" id="UP000065473">
    <property type="component" value="Chromosome"/>
</dbReference>
<protein>
    <submittedName>
        <fullName evidence="2">Uncharacterized protein</fullName>
    </submittedName>
</protein>
<reference evidence="3 4" key="1">
    <citation type="submission" date="2015-12" db="EMBL/GenBank/DDBJ databases">
        <title>A stable core within a dynamic pangenome in Sulfolobus acidocaldarius.</title>
        <authorList>
            <person name="Anderson R."/>
            <person name="Kouris A."/>
            <person name="Seward C."/>
            <person name="Campbell K."/>
            <person name="Whitaker R."/>
        </authorList>
    </citation>
    <scope>NUCLEOTIDE SEQUENCE [LARGE SCALE GENOMIC DNA]</scope>
    <source>
        <strain evidence="1 4">GG12-C01-09</strain>
        <strain evidence="2 3">NG05B_CO5_07</strain>
    </source>
</reference>
<evidence type="ECO:0000313" key="3">
    <source>
        <dbReference type="Proteomes" id="UP000060043"/>
    </source>
</evidence>
<dbReference type="EMBL" id="CP013695">
    <property type="protein sequence ID" value="ALU31425.1"/>
    <property type="molecule type" value="Genomic_DNA"/>
</dbReference>
<dbReference type="Proteomes" id="UP000060043">
    <property type="component" value="Chromosome"/>
</dbReference>
<evidence type="ECO:0000313" key="1">
    <source>
        <dbReference type="EMBL" id="ALU28707.1"/>
    </source>
</evidence>
<dbReference type="PaxDb" id="1435377-SUSAZ_04885"/>
<sequence>MMIRIGKISKDEEEYYFVFDKTWRYVKLKYKTWHSVRSIRYLEGEIDESQGSLVKRVYKRRNKVVSVEYFLFEGDTLKDIQCSPRLKLSYGEIYVCETASLRIYRFDNRYFEDKNSLMEYIISSVRRNMRSRVENETIKLKGVLEGESEKAYLIKFDNKKLWVPKSIGIYYDSGDVEIPVWFAEKQGLISKRDNETKVNSEYKKMEEEINRLIFEL</sequence>
<accession>A0A0U2Y792</accession>
<evidence type="ECO:0000313" key="4">
    <source>
        <dbReference type="Proteomes" id="UP000065473"/>
    </source>
</evidence>
<name>A0A0U2Y792_9CREN</name>
<dbReference type="STRING" id="1435377.SUSAZ_04885"/>
<proteinExistence type="predicted"/>
<organism evidence="2 3">
    <name type="scientific">Sulfolobus acidocaldarius</name>
    <dbReference type="NCBI Taxonomy" id="2285"/>
    <lineage>
        <taxon>Archaea</taxon>
        <taxon>Thermoproteota</taxon>
        <taxon>Thermoprotei</taxon>
        <taxon>Sulfolobales</taxon>
        <taxon>Sulfolobaceae</taxon>
        <taxon>Sulfolobus</taxon>
    </lineage>
</organism>
<dbReference type="RefSeq" id="WP_011277912.1">
    <property type="nucleotide sequence ID" value="NZ_BHWZ01000002.1"/>
</dbReference>